<proteinExistence type="predicted"/>
<keyword evidence="2" id="KW-1185">Reference proteome</keyword>
<protein>
    <submittedName>
        <fullName evidence="1">Uncharacterized protein</fullName>
    </submittedName>
</protein>
<name>A0A834WDI3_9FABA</name>
<comment type="caution">
    <text evidence="1">The sequence shown here is derived from an EMBL/GenBank/DDBJ whole genome shotgun (WGS) entry which is preliminary data.</text>
</comment>
<reference evidence="1" key="1">
    <citation type="submission" date="2020-09" db="EMBL/GenBank/DDBJ databases">
        <title>Genome-Enabled Discovery of Anthraquinone Biosynthesis in Senna tora.</title>
        <authorList>
            <person name="Kang S.-H."/>
            <person name="Pandey R.P."/>
            <person name="Lee C.-M."/>
            <person name="Sim J.-S."/>
            <person name="Jeong J.-T."/>
            <person name="Choi B.-S."/>
            <person name="Jung M."/>
            <person name="Ginzburg D."/>
            <person name="Zhao K."/>
            <person name="Won S.Y."/>
            <person name="Oh T.-J."/>
            <person name="Yu Y."/>
            <person name="Kim N.-H."/>
            <person name="Lee O.R."/>
            <person name="Lee T.-H."/>
            <person name="Bashyal P."/>
            <person name="Kim T.-S."/>
            <person name="Lee W.-H."/>
            <person name="Kawkins C."/>
            <person name="Kim C.-K."/>
            <person name="Kim J.S."/>
            <person name="Ahn B.O."/>
            <person name="Rhee S.Y."/>
            <person name="Sohng J.K."/>
        </authorList>
    </citation>
    <scope>NUCLEOTIDE SEQUENCE</scope>
    <source>
        <tissue evidence="1">Leaf</tissue>
    </source>
</reference>
<organism evidence="1 2">
    <name type="scientific">Senna tora</name>
    <dbReference type="NCBI Taxonomy" id="362788"/>
    <lineage>
        <taxon>Eukaryota</taxon>
        <taxon>Viridiplantae</taxon>
        <taxon>Streptophyta</taxon>
        <taxon>Embryophyta</taxon>
        <taxon>Tracheophyta</taxon>
        <taxon>Spermatophyta</taxon>
        <taxon>Magnoliopsida</taxon>
        <taxon>eudicotyledons</taxon>
        <taxon>Gunneridae</taxon>
        <taxon>Pentapetalae</taxon>
        <taxon>rosids</taxon>
        <taxon>fabids</taxon>
        <taxon>Fabales</taxon>
        <taxon>Fabaceae</taxon>
        <taxon>Caesalpinioideae</taxon>
        <taxon>Cassia clade</taxon>
        <taxon>Senna</taxon>
    </lineage>
</organism>
<dbReference type="Proteomes" id="UP000634136">
    <property type="component" value="Unassembled WGS sequence"/>
</dbReference>
<evidence type="ECO:0000313" key="2">
    <source>
        <dbReference type="Proteomes" id="UP000634136"/>
    </source>
</evidence>
<gene>
    <name evidence="1" type="ORF">G2W53_024820</name>
</gene>
<accession>A0A834WDI3</accession>
<dbReference type="AlphaFoldDB" id="A0A834WDI3"/>
<sequence>MDIQALVNSLLNHPDEPLAFPWERGFDVMEELYFYRNNRTNLMIFDMRPLINFGGGTIVENYKWYDIADGPTTLENLIIQTQPSPISLHYSINFPSFCLYRACCTPIPMHLIVSQPVFQCPFCRCLILWPHNN</sequence>
<dbReference type="OrthoDB" id="1349760at2759"/>
<dbReference type="EMBL" id="JAAIUW010000008">
    <property type="protein sequence ID" value="KAF7819365.1"/>
    <property type="molecule type" value="Genomic_DNA"/>
</dbReference>
<evidence type="ECO:0000313" key="1">
    <source>
        <dbReference type="EMBL" id="KAF7819365.1"/>
    </source>
</evidence>